<evidence type="ECO:0000256" key="2">
    <source>
        <dbReference type="ARBA" id="ARBA00022729"/>
    </source>
</evidence>
<evidence type="ECO:0000313" key="5">
    <source>
        <dbReference type="EMBL" id="OQV22823.1"/>
    </source>
</evidence>
<name>A0A1W0X5R3_HYPEX</name>
<dbReference type="Pfam" id="PF13855">
    <property type="entry name" value="LRR_8"/>
    <property type="match status" value="3"/>
</dbReference>
<dbReference type="AlphaFoldDB" id="A0A1W0X5R3"/>
<protein>
    <submittedName>
        <fullName evidence="5">Leucine-rich repeat-containing protein 15</fullName>
    </submittedName>
</protein>
<reference evidence="6" key="1">
    <citation type="submission" date="2017-01" db="EMBL/GenBank/DDBJ databases">
        <title>Comparative genomics of anhydrobiosis in the tardigrade Hypsibius dujardini.</title>
        <authorList>
            <person name="Yoshida Y."/>
            <person name="Koutsovoulos G."/>
            <person name="Laetsch D."/>
            <person name="Stevens L."/>
            <person name="Kumar S."/>
            <person name="Horikawa D."/>
            <person name="Ishino K."/>
            <person name="Komine S."/>
            <person name="Tomita M."/>
            <person name="Blaxter M."/>
            <person name="Arakawa K."/>
        </authorList>
    </citation>
    <scope>NUCLEOTIDE SEQUENCE [LARGE SCALE GENOMIC DNA]</scope>
    <source>
        <strain evidence="6">Z151</strain>
    </source>
</reference>
<proteinExistence type="predicted"/>
<evidence type="ECO:0000313" key="6">
    <source>
        <dbReference type="Proteomes" id="UP000192578"/>
    </source>
</evidence>
<dbReference type="InterPro" id="IPR000483">
    <property type="entry name" value="Cys-rich_flank_reg_C"/>
</dbReference>
<dbReference type="InterPro" id="IPR050328">
    <property type="entry name" value="Dev_Immune_Receptor"/>
</dbReference>
<dbReference type="SMART" id="SM00369">
    <property type="entry name" value="LRR_TYP"/>
    <property type="match status" value="7"/>
</dbReference>
<organism evidence="5 6">
    <name type="scientific">Hypsibius exemplaris</name>
    <name type="common">Freshwater tardigrade</name>
    <dbReference type="NCBI Taxonomy" id="2072580"/>
    <lineage>
        <taxon>Eukaryota</taxon>
        <taxon>Metazoa</taxon>
        <taxon>Ecdysozoa</taxon>
        <taxon>Tardigrada</taxon>
        <taxon>Eutardigrada</taxon>
        <taxon>Parachela</taxon>
        <taxon>Hypsibioidea</taxon>
        <taxon>Hypsibiidae</taxon>
        <taxon>Hypsibius</taxon>
    </lineage>
</organism>
<dbReference type="PROSITE" id="PS51450">
    <property type="entry name" value="LRR"/>
    <property type="match status" value="4"/>
</dbReference>
<keyword evidence="6" id="KW-1185">Reference proteome</keyword>
<dbReference type="EMBL" id="MTYJ01000015">
    <property type="protein sequence ID" value="OQV22823.1"/>
    <property type="molecule type" value="Genomic_DNA"/>
</dbReference>
<evidence type="ECO:0000256" key="3">
    <source>
        <dbReference type="ARBA" id="ARBA00022737"/>
    </source>
</evidence>
<dbReference type="InterPro" id="IPR032675">
    <property type="entry name" value="LRR_dom_sf"/>
</dbReference>
<evidence type="ECO:0000256" key="1">
    <source>
        <dbReference type="ARBA" id="ARBA00022614"/>
    </source>
</evidence>
<dbReference type="PANTHER" id="PTHR24373">
    <property type="entry name" value="SLIT RELATED LEUCINE-RICH REPEAT NEURONAL PROTEIN"/>
    <property type="match status" value="1"/>
</dbReference>
<sequence>MCVCDTDEKFLKRVICEGGGVAIPGSFDIPDLDADVDVLIVSGPTDYPNTFRMTSNSFVGKKFIEVHLTNSQSDFTFNRLFVNVAPTLEVLNLTHNRISVLPESAFRDLLKLRELYLSNNVIDDIPSVLGAGSTNLQVLDISHNPIGTSVNLKDTLLAHFTNLQTLNVAGIELESVSSIVNILRSNPKLEELDLSNNAFLQISQNQFSGLSSLKRLILSGNHQTEIIANGAFSGTSLEYLDLSGIRGDLLKSGMFQGARIEKLNLSAMNLTIFTSDSLGALATSLISLDISGNSDIKLEASMFSTLTGLKELSLAQLGQATLVGDLFAHTNVLESLDLSGNGITELDDEFFSHLPLLTHVNLADNKLTRIPLLSQNPKLESFDVSNNALTAFPESLTTSLSSLKSVHLNGNPWKCDCGIASLGRWLKDQQASTSGYEKVCVGNGNFTCPVCADPIRLRGQSLNSLPASFNTLDNCAPEYEPTSAASTRKPSVLFSVPFLAVLYRIL</sequence>
<keyword evidence="3" id="KW-0677">Repeat</keyword>
<dbReference type="SMART" id="SM00082">
    <property type="entry name" value="LRRCT"/>
    <property type="match status" value="1"/>
</dbReference>
<dbReference type="InterPro" id="IPR001611">
    <property type="entry name" value="Leu-rich_rpt"/>
</dbReference>
<accession>A0A1W0X5R3</accession>
<comment type="caution">
    <text evidence="5">The sequence shown here is derived from an EMBL/GenBank/DDBJ whole genome shotgun (WGS) entry which is preliminary data.</text>
</comment>
<dbReference type="InterPro" id="IPR003591">
    <property type="entry name" value="Leu-rich_rpt_typical-subtyp"/>
</dbReference>
<gene>
    <name evidence="5" type="ORF">BV898_03257</name>
</gene>
<keyword evidence="1" id="KW-0433">Leucine-rich repeat</keyword>
<keyword evidence="2" id="KW-0732">Signal</keyword>
<evidence type="ECO:0000259" key="4">
    <source>
        <dbReference type="SMART" id="SM00082"/>
    </source>
</evidence>
<dbReference type="PANTHER" id="PTHR24373:SF275">
    <property type="entry name" value="TIR DOMAIN-CONTAINING PROTEIN"/>
    <property type="match status" value="1"/>
</dbReference>
<dbReference type="OrthoDB" id="9229163at2759"/>
<dbReference type="SUPFAM" id="SSF52058">
    <property type="entry name" value="L domain-like"/>
    <property type="match status" value="1"/>
</dbReference>
<dbReference type="Proteomes" id="UP000192578">
    <property type="component" value="Unassembled WGS sequence"/>
</dbReference>
<dbReference type="Gene3D" id="3.80.10.10">
    <property type="entry name" value="Ribonuclease Inhibitor"/>
    <property type="match status" value="2"/>
</dbReference>
<dbReference type="SMART" id="SM00364">
    <property type="entry name" value="LRR_BAC"/>
    <property type="match status" value="3"/>
</dbReference>
<feature type="domain" description="LRRCT" evidence="4">
    <location>
        <begin position="411"/>
        <end position="476"/>
    </location>
</feature>